<reference evidence="22 23" key="1">
    <citation type="journal article" date="2014" name="BMC Genomics">
        <title>Adaptive genomic structural variation in the grape powdery mildew pathogen, Erysiphe necator.</title>
        <authorList>
            <person name="Jones L."/>
            <person name="Riaz S."/>
            <person name="Morales-Cruz A."/>
            <person name="Amrine K.C."/>
            <person name="McGuire B."/>
            <person name="Gubler W.D."/>
            <person name="Walker M.A."/>
            <person name="Cantu D."/>
        </authorList>
    </citation>
    <scope>NUCLEOTIDE SEQUENCE [LARGE SCALE GENOMIC DNA]</scope>
    <source>
        <strain evidence="23">c</strain>
    </source>
</reference>
<evidence type="ECO:0000256" key="18">
    <source>
        <dbReference type="PIRSR" id="PIRSR036959-1"/>
    </source>
</evidence>
<feature type="compositionally biased region" description="Low complexity" evidence="19">
    <location>
        <begin position="414"/>
        <end position="427"/>
    </location>
</feature>
<evidence type="ECO:0000259" key="21">
    <source>
        <dbReference type="Pfam" id="PF03919"/>
    </source>
</evidence>
<dbReference type="HOGENOM" id="CLU_021710_0_2_1"/>
<evidence type="ECO:0000256" key="12">
    <source>
        <dbReference type="ARBA" id="ARBA00029909"/>
    </source>
</evidence>
<evidence type="ECO:0000256" key="7">
    <source>
        <dbReference type="ARBA" id="ARBA00022695"/>
    </source>
</evidence>
<dbReference type="InterPro" id="IPR001339">
    <property type="entry name" value="mRNA_cap_enzyme_adenylation"/>
</dbReference>
<dbReference type="InterPro" id="IPR012340">
    <property type="entry name" value="NA-bd_OB-fold"/>
</dbReference>
<dbReference type="Gene3D" id="3.30.470.30">
    <property type="entry name" value="DNA ligase/mRNA capping enzyme"/>
    <property type="match status" value="1"/>
</dbReference>
<comment type="subunit">
    <text evidence="15">Heterodimer. The mRNA-capping enzyme is composed of two separate chains alpha and beta, respectively a mRNA guanylyltransferase and an mRNA 5'-triphosphate monophosphatase.</text>
</comment>
<name>A0A0B1P5M6_UNCNE</name>
<gene>
    <name evidence="22" type="ORF">EV44_g4749</name>
</gene>
<dbReference type="InterPro" id="IPR051029">
    <property type="entry name" value="mRNA_Capping_Enz/RNA_Phosphat"/>
</dbReference>
<evidence type="ECO:0000256" key="11">
    <source>
        <dbReference type="ARBA" id="ARBA00023242"/>
    </source>
</evidence>
<dbReference type="SMR" id="A0A0B1P5M6"/>
<organism evidence="22 23">
    <name type="scientific">Uncinula necator</name>
    <name type="common">Grape powdery mildew</name>
    <dbReference type="NCBI Taxonomy" id="52586"/>
    <lineage>
        <taxon>Eukaryota</taxon>
        <taxon>Fungi</taxon>
        <taxon>Dikarya</taxon>
        <taxon>Ascomycota</taxon>
        <taxon>Pezizomycotina</taxon>
        <taxon>Leotiomycetes</taxon>
        <taxon>Erysiphales</taxon>
        <taxon>Erysiphaceae</taxon>
        <taxon>Erysiphe</taxon>
    </lineage>
</organism>
<evidence type="ECO:0000256" key="19">
    <source>
        <dbReference type="SAM" id="MobiDB-lite"/>
    </source>
</evidence>
<dbReference type="CDD" id="cd07895">
    <property type="entry name" value="Adenylation_mRNA_capping"/>
    <property type="match status" value="1"/>
</dbReference>
<keyword evidence="8 17" id="KW-0547">Nucleotide-binding</keyword>
<proteinExistence type="inferred from homology"/>
<evidence type="ECO:0000256" key="2">
    <source>
        <dbReference type="ARBA" id="ARBA00010237"/>
    </source>
</evidence>
<keyword evidence="9 17" id="KW-0506">mRNA capping</keyword>
<evidence type="ECO:0000256" key="4">
    <source>
        <dbReference type="ARBA" id="ARBA00019171"/>
    </source>
</evidence>
<dbReference type="InterPro" id="IPR013846">
    <property type="entry name" value="mRNA_cap_enzyme_C"/>
</dbReference>
<dbReference type="FunFam" id="3.30.470.30:FF:000011">
    <property type="entry name" value="mRNA-capping enzyme subunit alpha"/>
    <property type="match status" value="1"/>
</dbReference>
<evidence type="ECO:0000256" key="3">
    <source>
        <dbReference type="ARBA" id="ARBA00012475"/>
    </source>
</evidence>
<feature type="domain" description="mRNA capping enzyme C-terminal" evidence="21">
    <location>
        <begin position="239"/>
        <end position="362"/>
    </location>
</feature>
<evidence type="ECO:0000256" key="13">
    <source>
        <dbReference type="ARBA" id="ARBA00030702"/>
    </source>
</evidence>
<evidence type="ECO:0000313" key="23">
    <source>
        <dbReference type="Proteomes" id="UP000030854"/>
    </source>
</evidence>
<dbReference type="Proteomes" id="UP000030854">
    <property type="component" value="Unassembled WGS sequence"/>
</dbReference>
<dbReference type="PANTHER" id="PTHR10367">
    <property type="entry name" value="MRNA-CAPPING ENZYME"/>
    <property type="match status" value="1"/>
</dbReference>
<dbReference type="GO" id="GO:0004484">
    <property type="term" value="F:mRNA guanylyltransferase activity"/>
    <property type="evidence" value="ECO:0007669"/>
    <property type="project" value="UniProtKB-EC"/>
</dbReference>
<evidence type="ECO:0000256" key="14">
    <source>
        <dbReference type="ARBA" id="ARBA00044624"/>
    </source>
</evidence>
<evidence type="ECO:0000256" key="9">
    <source>
        <dbReference type="ARBA" id="ARBA00023042"/>
    </source>
</evidence>
<keyword evidence="6 17" id="KW-0808">Transferase</keyword>
<dbReference type="GO" id="GO:0045944">
    <property type="term" value="P:positive regulation of transcription by RNA polymerase II"/>
    <property type="evidence" value="ECO:0007669"/>
    <property type="project" value="EnsemblFungi"/>
</dbReference>
<accession>A0A0B1P5M6</accession>
<evidence type="ECO:0000256" key="1">
    <source>
        <dbReference type="ARBA" id="ARBA00004123"/>
    </source>
</evidence>
<evidence type="ECO:0000256" key="6">
    <source>
        <dbReference type="ARBA" id="ARBA00022679"/>
    </source>
</evidence>
<comment type="function">
    <text evidence="16 17">Second step of mRNA capping. Transfer of the GMP moiety of GTP to the 5'-end of RNA via an enzyme-GMP covalent reaction intermediate.</text>
</comment>
<dbReference type="GO" id="GO:0099122">
    <property type="term" value="F:RNA polymerase II C-terminal domain binding"/>
    <property type="evidence" value="ECO:0007669"/>
    <property type="project" value="EnsemblFungi"/>
</dbReference>
<dbReference type="GO" id="GO:0005525">
    <property type="term" value="F:GTP binding"/>
    <property type="evidence" value="ECO:0007669"/>
    <property type="project" value="UniProtKB-KW"/>
</dbReference>
<dbReference type="STRING" id="52586.A0A0B1P5M6"/>
<feature type="active site" description="N6-GMP-lysine intermediate" evidence="18">
    <location>
        <position position="62"/>
    </location>
</feature>
<dbReference type="GO" id="GO:0005524">
    <property type="term" value="F:ATP binding"/>
    <property type="evidence" value="ECO:0007669"/>
    <property type="project" value="InterPro"/>
</dbReference>
<comment type="similarity">
    <text evidence="2 17">Belongs to the eukaryotic GTase family.</text>
</comment>
<evidence type="ECO:0000256" key="17">
    <source>
        <dbReference type="PIRNR" id="PIRNR036959"/>
    </source>
</evidence>
<keyword evidence="11 17" id="KW-0539">Nucleus</keyword>
<comment type="subcellular location">
    <subcellularLocation>
        <location evidence="1 17">Nucleus</location>
    </subcellularLocation>
</comment>
<keyword evidence="5 17" id="KW-0507">mRNA processing</keyword>
<keyword evidence="10 17" id="KW-0342">GTP-binding</keyword>
<dbReference type="PANTHER" id="PTHR10367:SF17">
    <property type="entry name" value="MRNA-CAPPING ENZYME"/>
    <property type="match status" value="1"/>
</dbReference>
<dbReference type="GO" id="GO:0008033">
    <property type="term" value="P:tRNA processing"/>
    <property type="evidence" value="ECO:0007669"/>
    <property type="project" value="EnsemblFungi"/>
</dbReference>
<comment type="catalytic activity">
    <reaction evidence="14">
        <text>a 5'-end diphospho-ribonucleoside in mRNA + GTP + H(+) = a 5'-end (5'-triphosphoguanosine)-ribonucleoside in mRNA + diphosphate</text>
        <dbReference type="Rhea" id="RHEA:67012"/>
        <dbReference type="Rhea" id="RHEA-COMP:17165"/>
        <dbReference type="Rhea" id="RHEA-COMP:17166"/>
        <dbReference type="ChEBI" id="CHEBI:15378"/>
        <dbReference type="ChEBI" id="CHEBI:33019"/>
        <dbReference type="ChEBI" id="CHEBI:37565"/>
        <dbReference type="ChEBI" id="CHEBI:167616"/>
        <dbReference type="ChEBI" id="CHEBI:167617"/>
        <dbReference type="EC" id="2.7.7.50"/>
    </reaction>
    <physiologicalReaction direction="left-to-right" evidence="14">
        <dbReference type="Rhea" id="RHEA:67013"/>
    </physiologicalReaction>
</comment>
<sequence length="462" mass="54150">MPLKSVELPGIKAKGPLQETLRNEVAELLKRKSRGFPGANPVSFSRRHLKELENKDYYVCEKTDGMRYLLYFTEDEAGREIHYFINRKNEFWFIPRGKFHCPTLQDRQGWHTKTIVDGELVIDTLPSGETQPVYLVFDCMVLNGQSLMNRTLDKRLGYFNDRIFDPYKKLFKIYHEEVQYQHFVMKLKVMQFSYGMETMFKHVLPSLPHGNDGLIFTCRTSEYKFGTDHNILKWKPKTENSVDFKIHLQFPIVQPDEIDIAEGFTEAYLDYDALPIFNLHVYISDKTEDKWYGTMHVELEEWNKFKELQEPLEDRIVECSMDDQQRWRYMRFRDDKINANHISTVESVIESIMNPVTEEDLMNASSKIRENWKLRDEEINNAQKKITGQEVRSKSETKTKSPTGNKKKFEEPGPLRSSPRPSPESSPYTTASIGSVSRLKGGTKRKAENQGPRRLIPNSFER</sequence>
<dbReference type="OMA" id="KDYYVCE"/>
<evidence type="ECO:0000256" key="5">
    <source>
        <dbReference type="ARBA" id="ARBA00022664"/>
    </source>
</evidence>
<dbReference type="Pfam" id="PF01331">
    <property type="entry name" value="mRNA_cap_enzyme"/>
    <property type="match status" value="1"/>
</dbReference>
<dbReference type="InterPro" id="IPR017075">
    <property type="entry name" value="mRNA_cap_enzyme_alpha"/>
</dbReference>
<evidence type="ECO:0000256" key="16">
    <source>
        <dbReference type="ARBA" id="ARBA00053845"/>
    </source>
</evidence>
<dbReference type="EMBL" id="JNVN01001115">
    <property type="protein sequence ID" value="KHJ33992.1"/>
    <property type="molecule type" value="Genomic_DNA"/>
</dbReference>
<evidence type="ECO:0000313" key="22">
    <source>
        <dbReference type="EMBL" id="KHJ33992.1"/>
    </source>
</evidence>
<dbReference type="SUPFAM" id="SSF56091">
    <property type="entry name" value="DNA ligase/mRNA capping enzyme, catalytic domain"/>
    <property type="match status" value="1"/>
</dbReference>
<keyword evidence="7 17" id="KW-0548">Nucleotidyltransferase</keyword>
<feature type="domain" description="mRNA capping enzyme adenylation" evidence="20">
    <location>
        <begin position="40"/>
        <end position="235"/>
    </location>
</feature>
<evidence type="ECO:0000256" key="15">
    <source>
        <dbReference type="ARBA" id="ARBA00047082"/>
    </source>
</evidence>
<protein>
    <recommendedName>
        <fullName evidence="4 17">mRNA-capping enzyme subunit alpha</fullName>
        <ecNumber evidence="3 17">2.7.7.50</ecNumber>
    </recommendedName>
    <alternativeName>
        <fullName evidence="12 17">GTP--RNA guanylyltransferase</fullName>
    </alternativeName>
    <alternativeName>
        <fullName evidence="13 17">mRNA guanylyltransferase</fullName>
    </alternativeName>
</protein>
<keyword evidence="23" id="KW-1185">Reference proteome</keyword>
<dbReference type="Pfam" id="PF03919">
    <property type="entry name" value="mRNA_cap_C"/>
    <property type="match status" value="1"/>
</dbReference>
<evidence type="ECO:0000256" key="8">
    <source>
        <dbReference type="ARBA" id="ARBA00022741"/>
    </source>
</evidence>
<dbReference type="AlphaFoldDB" id="A0A0B1P5M6"/>
<dbReference type="GO" id="GO:0031533">
    <property type="term" value="C:mRNA capping enzyme complex"/>
    <property type="evidence" value="ECO:0007669"/>
    <property type="project" value="EnsemblFungi"/>
</dbReference>
<evidence type="ECO:0000256" key="10">
    <source>
        <dbReference type="ARBA" id="ARBA00023134"/>
    </source>
</evidence>
<feature type="region of interest" description="Disordered" evidence="19">
    <location>
        <begin position="381"/>
        <end position="462"/>
    </location>
</feature>
<dbReference type="Gene3D" id="2.40.50.140">
    <property type="entry name" value="Nucleic acid-binding proteins"/>
    <property type="match status" value="1"/>
</dbReference>
<evidence type="ECO:0000259" key="20">
    <source>
        <dbReference type="Pfam" id="PF01331"/>
    </source>
</evidence>
<dbReference type="FunFam" id="2.40.50.140:FF:000275">
    <property type="entry name" value="mRNA-capping enzyme subunit alpha"/>
    <property type="match status" value="1"/>
</dbReference>
<comment type="caution">
    <text evidence="22">The sequence shown here is derived from an EMBL/GenBank/DDBJ whole genome shotgun (WGS) entry which is preliminary data.</text>
</comment>
<dbReference type="PIRSF" id="PIRSF036959">
    <property type="entry name" value="mRNA_cap_alpha"/>
    <property type="match status" value="1"/>
</dbReference>
<dbReference type="SUPFAM" id="SSF50249">
    <property type="entry name" value="Nucleic acid-binding proteins"/>
    <property type="match status" value="1"/>
</dbReference>
<dbReference type="GO" id="GO:0006370">
    <property type="term" value="P:7-methylguanosine mRNA capping"/>
    <property type="evidence" value="ECO:0007669"/>
    <property type="project" value="UniProtKB-KW"/>
</dbReference>
<dbReference type="EC" id="2.7.7.50" evidence="3 17"/>